<dbReference type="EMBL" id="AB996602">
    <property type="protein sequence ID" value="BAS01798.1"/>
    <property type="molecule type" value="Genomic_DNA"/>
</dbReference>
<geneLocation type="nucleomorph" evidence="1"/>
<reference evidence="1" key="1">
    <citation type="journal article" date="2015" name="Genome Biol. Evol.">
        <title>Nucleomorph Genome Sequences of Two Chlorarachniophytes, Amorphochlora amoebiformis and Lotharella vacuolata.</title>
        <authorList>
            <person name="Suzuki S."/>
            <person name="Shirato S."/>
            <person name="Hirakawa Y."/>
            <person name="Ishida K."/>
        </authorList>
    </citation>
    <scope>NUCLEOTIDE SEQUENCE</scope>
    <source>
        <strain evidence="1">CCMP2058</strain>
    </source>
</reference>
<sequence length="218" mass="26352">MKSSLHMTINKVYKKTFYKPDHFKISLEISINKCKKTQKINNIKSIHKINLLKHYNKTNYSKLENSTMQDIVSYKKNNLYDKNFQEDINYASLSHFFYIHHLQNEEISNIFLLTLYYCKSIKTRIMPKIKEKEYEFSMPSWMTSLIIVDKLFYQWKKKFLDIEILIFLTCCQKNIIYRKEIINTGEDLLIDHKMISFLEIHLIIDVNIADILFTYYIL</sequence>
<accession>A0A0H5BI48</accession>
<proteinExistence type="predicted"/>
<name>A0A0H5BI48_9EUKA</name>
<organism evidence="1">
    <name type="scientific">Amorphochlora amoebiformis</name>
    <dbReference type="NCBI Taxonomy" id="1561963"/>
    <lineage>
        <taxon>Eukaryota</taxon>
        <taxon>Sar</taxon>
        <taxon>Rhizaria</taxon>
        <taxon>Cercozoa</taxon>
        <taxon>Chlorarachniophyceae</taxon>
        <taxon>Amorphochlora</taxon>
    </lineage>
</organism>
<dbReference type="AlphaFoldDB" id="A0A0H5BI48"/>
<protein>
    <submittedName>
        <fullName evidence="1">Uncharacterized protein</fullName>
    </submittedName>
</protein>
<evidence type="ECO:0000313" key="1">
    <source>
        <dbReference type="EMBL" id="BAS01798.1"/>
    </source>
</evidence>
<keyword evidence="1" id="KW-0542">Nucleomorph</keyword>